<dbReference type="PANTHER" id="PTHR11601">
    <property type="entry name" value="CYSTEINE DESULFURYLASE FAMILY MEMBER"/>
    <property type="match status" value="1"/>
</dbReference>
<keyword evidence="4 12" id="KW-0808">Transferase</keyword>
<comment type="similarity">
    <text evidence="2">Belongs to the class-V pyridoxal-phosphate-dependent aminotransferase family. NifS/IscS subfamily.</text>
</comment>
<evidence type="ECO:0000259" key="11">
    <source>
        <dbReference type="Pfam" id="PF00266"/>
    </source>
</evidence>
<dbReference type="Gene3D" id="3.40.640.10">
    <property type="entry name" value="Type I PLP-dependent aspartate aminotransferase-like (Major domain)"/>
    <property type="match status" value="1"/>
</dbReference>
<comment type="catalytic activity">
    <reaction evidence="9">
        <text>(sulfur carrier)-H + L-cysteine = (sulfur carrier)-SH + L-alanine</text>
        <dbReference type="Rhea" id="RHEA:43892"/>
        <dbReference type="Rhea" id="RHEA-COMP:14737"/>
        <dbReference type="Rhea" id="RHEA-COMP:14739"/>
        <dbReference type="ChEBI" id="CHEBI:29917"/>
        <dbReference type="ChEBI" id="CHEBI:35235"/>
        <dbReference type="ChEBI" id="CHEBI:57972"/>
        <dbReference type="ChEBI" id="CHEBI:64428"/>
        <dbReference type="EC" id="2.8.1.7"/>
    </reaction>
</comment>
<dbReference type="Pfam" id="PF00266">
    <property type="entry name" value="Aminotran_5"/>
    <property type="match status" value="1"/>
</dbReference>
<protein>
    <recommendedName>
        <fullName evidence="3">cysteine desulfurase</fullName>
        <ecNumber evidence="3">2.8.1.7</ecNumber>
    </recommendedName>
</protein>
<evidence type="ECO:0000256" key="10">
    <source>
        <dbReference type="RuleBase" id="RU004504"/>
    </source>
</evidence>
<evidence type="ECO:0000313" key="12">
    <source>
        <dbReference type="EMBL" id="EEG31336.1"/>
    </source>
</evidence>
<evidence type="ECO:0000313" key="13">
    <source>
        <dbReference type="Proteomes" id="UP000003340"/>
    </source>
</evidence>
<proteinExistence type="inferred from homology"/>
<dbReference type="InterPro" id="IPR000192">
    <property type="entry name" value="Aminotrans_V_dom"/>
</dbReference>
<dbReference type="Proteomes" id="UP000003340">
    <property type="component" value="Unassembled WGS sequence"/>
</dbReference>
<dbReference type="Gene3D" id="3.90.1150.10">
    <property type="entry name" value="Aspartate Aminotransferase, domain 1"/>
    <property type="match status" value="1"/>
</dbReference>
<dbReference type="PROSITE" id="PS00595">
    <property type="entry name" value="AA_TRANSFER_CLASS_5"/>
    <property type="match status" value="1"/>
</dbReference>
<dbReference type="PIRSF" id="PIRSF005572">
    <property type="entry name" value="NifS"/>
    <property type="match status" value="1"/>
</dbReference>
<dbReference type="STRING" id="537013.CLOSTMETH_01039"/>
<gene>
    <name evidence="12" type="ORF">CLOSTMETH_01039</name>
</gene>
<evidence type="ECO:0000256" key="4">
    <source>
        <dbReference type="ARBA" id="ARBA00022679"/>
    </source>
</evidence>
<evidence type="ECO:0000256" key="8">
    <source>
        <dbReference type="ARBA" id="ARBA00023014"/>
    </source>
</evidence>
<keyword evidence="6" id="KW-0663">Pyridoxal phosphate</keyword>
<comment type="caution">
    <text evidence="12">The sequence shown here is derived from an EMBL/GenBank/DDBJ whole genome shotgun (WGS) entry which is preliminary data.</text>
</comment>
<keyword evidence="13" id="KW-1185">Reference proteome</keyword>
<keyword evidence="8" id="KW-0411">Iron-sulfur</keyword>
<dbReference type="InterPro" id="IPR015422">
    <property type="entry name" value="PyrdxlP-dep_Trfase_small"/>
</dbReference>
<dbReference type="AlphaFoldDB" id="C0EB22"/>
<reference evidence="12 13" key="1">
    <citation type="submission" date="2009-01" db="EMBL/GenBank/DDBJ databases">
        <authorList>
            <person name="Fulton L."/>
            <person name="Clifton S."/>
            <person name="Fulton B."/>
            <person name="Xu J."/>
            <person name="Minx P."/>
            <person name="Pepin K.H."/>
            <person name="Johnson M."/>
            <person name="Bhonagiri V."/>
            <person name="Nash W.E."/>
            <person name="Mardis E.R."/>
            <person name="Wilson R.K."/>
        </authorList>
    </citation>
    <scope>NUCLEOTIDE SEQUENCE [LARGE SCALE GENOMIC DNA]</scope>
    <source>
        <strain evidence="12 13">DSM 5476</strain>
    </source>
</reference>
<keyword evidence="12" id="KW-0032">Aminotransferase</keyword>
<name>C0EB22_9FIRM</name>
<dbReference type="Gene3D" id="1.10.260.50">
    <property type="match status" value="1"/>
</dbReference>
<evidence type="ECO:0000256" key="1">
    <source>
        <dbReference type="ARBA" id="ARBA00001933"/>
    </source>
</evidence>
<dbReference type="EMBL" id="ACEC01000039">
    <property type="protein sequence ID" value="EEG31336.1"/>
    <property type="molecule type" value="Genomic_DNA"/>
</dbReference>
<organism evidence="12 13">
    <name type="scientific">[Clostridium] methylpentosum DSM 5476</name>
    <dbReference type="NCBI Taxonomy" id="537013"/>
    <lineage>
        <taxon>Bacteria</taxon>
        <taxon>Bacillati</taxon>
        <taxon>Bacillota</taxon>
        <taxon>Clostridia</taxon>
        <taxon>Eubacteriales</taxon>
        <taxon>Oscillospiraceae</taxon>
        <taxon>Oscillospiraceae incertae sedis</taxon>
    </lineage>
</organism>
<evidence type="ECO:0000256" key="7">
    <source>
        <dbReference type="ARBA" id="ARBA00023004"/>
    </source>
</evidence>
<accession>C0EB22</accession>
<dbReference type="EC" id="2.8.1.7" evidence="3"/>
<dbReference type="eggNOG" id="COG1104">
    <property type="taxonomic scope" value="Bacteria"/>
</dbReference>
<dbReference type="SUPFAM" id="SSF53383">
    <property type="entry name" value="PLP-dependent transferases"/>
    <property type="match status" value="1"/>
</dbReference>
<evidence type="ECO:0000256" key="6">
    <source>
        <dbReference type="ARBA" id="ARBA00022898"/>
    </source>
</evidence>
<keyword evidence="5" id="KW-0479">Metal-binding</keyword>
<dbReference type="GO" id="GO:0051536">
    <property type="term" value="F:iron-sulfur cluster binding"/>
    <property type="evidence" value="ECO:0007669"/>
    <property type="project" value="UniProtKB-KW"/>
</dbReference>
<dbReference type="GO" id="GO:0046872">
    <property type="term" value="F:metal ion binding"/>
    <property type="evidence" value="ECO:0007669"/>
    <property type="project" value="UniProtKB-KW"/>
</dbReference>
<dbReference type="GO" id="GO:0031071">
    <property type="term" value="F:cysteine desulfurase activity"/>
    <property type="evidence" value="ECO:0007669"/>
    <property type="project" value="UniProtKB-EC"/>
</dbReference>
<dbReference type="InterPro" id="IPR016454">
    <property type="entry name" value="Cysteine_dSase"/>
</dbReference>
<evidence type="ECO:0000256" key="3">
    <source>
        <dbReference type="ARBA" id="ARBA00012239"/>
    </source>
</evidence>
<dbReference type="InterPro" id="IPR015424">
    <property type="entry name" value="PyrdxlP-dep_Trfase"/>
</dbReference>
<keyword evidence="7" id="KW-0408">Iron</keyword>
<dbReference type="PANTHER" id="PTHR11601:SF34">
    <property type="entry name" value="CYSTEINE DESULFURASE"/>
    <property type="match status" value="1"/>
</dbReference>
<feature type="domain" description="Aminotransferase class V" evidence="11">
    <location>
        <begin position="20"/>
        <end position="380"/>
    </location>
</feature>
<dbReference type="InterPro" id="IPR015421">
    <property type="entry name" value="PyrdxlP-dep_Trfase_major"/>
</dbReference>
<evidence type="ECO:0000256" key="9">
    <source>
        <dbReference type="ARBA" id="ARBA00050776"/>
    </source>
</evidence>
<sequence>MMYNEYINLFWLERDIMNEIYFDNAATTQVCDEAVQAAIQAMTATYGNPSSLHRMGLDAENTVNRARKILAGALGCQPGELTFTSGATESNNLAVFGAVKAYRRSGNKIVTTSVEHPSVAGPVAELEQQGFEVVRISPDATGHFQAQDFEDAVDENTLLVTLMHVNNETGMKLPIEQIAQRVKRKNPGVILHVDAVQSFCKISFKLSKTPVDLMSVSGHKIYAPKGIGALFVRKGVRVLPQVFGGGQERGLRSGTESVPLIAAFGASVDKFSTNISKNRLLYVRLNEHLRELLSEIPDVTVNSPEDGVEYILNFSVAGIRSEIMLHFLESRGIYVSSGSACSKGARSGVLGAMGLPAERIDTAIRVSFGYTNTDRQVRQFVQVLQEGINTLVKQK</sequence>
<evidence type="ECO:0000256" key="5">
    <source>
        <dbReference type="ARBA" id="ARBA00022723"/>
    </source>
</evidence>
<evidence type="ECO:0000256" key="2">
    <source>
        <dbReference type="ARBA" id="ARBA00006490"/>
    </source>
</evidence>
<dbReference type="InterPro" id="IPR020578">
    <property type="entry name" value="Aminotrans_V_PyrdxlP_BS"/>
</dbReference>
<comment type="cofactor">
    <cofactor evidence="1 10">
        <name>pyridoxal 5'-phosphate</name>
        <dbReference type="ChEBI" id="CHEBI:597326"/>
    </cofactor>
</comment>
<dbReference type="HOGENOM" id="CLU_003433_0_0_9"/>
<dbReference type="GO" id="GO:0008483">
    <property type="term" value="F:transaminase activity"/>
    <property type="evidence" value="ECO:0007669"/>
    <property type="project" value="UniProtKB-KW"/>
</dbReference>
<reference evidence="12 13" key="2">
    <citation type="submission" date="2009-02" db="EMBL/GenBank/DDBJ databases">
        <title>Draft genome sequence of Clostridium methylpentosum (DSM 5476).</title>
        <authorList>
            <person name="Sudarsanam P."/>
            <person name="Ley R."/>
            <person name="Guruge J."/>
            <person name="Turnbaugh P.J."/>
            <person name="Mahowald M."/>
            <person name="Liep D."/>
            <person name="Gordon J."/>
        </authorList>
    </citation>
    <scope>NUCLEOTIDE SEQUENCE [LARGE SCALE GENOMIC DNA]</scope>
    <source>
        <strain evidence="12 13">DSM 5476</strain>
    </source>
</reference>